<gene>
    <name evidence="1" type="ORF">J437_LFUL012221</name>
</gene>
<dbReference type="Proteomes" id="UP000792457">
    <property type="component" value="Unassembled WGS sequence"/>
</dbReference>
<protein>
    <submittedName>
        <fullName evidence="1">Uncharacterized protein</fullName>
    </submittedName>
</protein>
<reference evidence="1" key="1">
    <citation type="submission" date="2013-04" db="EMBL/GenBank/DDBJ databases">
        <authorList>
            <person name="Qu J."/>
            <person name="Murali S.C."/>
            <person name="Bandaranaike D."/>
            <person name="Bellair M."/>
            <person name="Blankenburg K."/>
            <person name="Chao H."/>
            <person name="Dinh H."/>
            <person name="Doddapaneni H."/>
            <person name="Downs B."/>
            <person name="Dugan-Rocha S."/>
            <person name="Elkadiri S."/>
            <person name="Gnanaolivu R.D."/>
            <person name="Hernandez B."/>
            <person name="Javaid M."/>
            <person name="Jayaseelan J.C."/>
            <person name="Lee S."/>
            <person name="Li M."/>
            <person name="Ming W."/>
            <person name="Munidasa M."/>
            <person name="Muniz J."/>
            <person name="Nguyen L."/>
            <person name="Ongeri F."/>
            <person name="Osuji N."/>
            <person name="Pu L.-L."/>
            <person name="Puazo M."/>
            <person name="Qu C."/>
            <person name="Quiroz J."/>
            <person name="Raj R."/>
            <person name="Weissenberger G."/>
            <person name="Xin Y."/>
            <person name="Zou X."/>
            <person name="Han Y."/>
            <person name="Richards S."/>
            <person name="Worley K."/>
            <person name="Muzny D."/>
            <person name="Gibbs R."/>
        </authorList>
    </citation>
    <scope>NUCLEOTIDE SEQUENCE</scope>
    <source>
        <strain evidence="1">Sampled in the wild</strain>
    </source>
</reference>
<dbReference type="EMBL" id="KZ308703">
    <property type="protein sequence ID" value="KAG8233286.1"/>
    <property type="molecule type" value="Genomic_DNA"/>
</dbReference>
<name>A0A8K0P4D3_LADFU</name>
<proteinExistence type="predicted"/>
<reference evidence="1" key="2">
    <citation type="submission" date="2017-10" db="EMBL/GenBank/DDBJ databases">
        <title>Ladona fulva Genome sequencing and assembly.</title>
        <authorList>
            <person name="Murali S."/>
            <person name="Richards S."/>
            <person name="Bandaranaike D."/>
            <person name="Bellair M."/>
            <person name="Blankenburg K."/>
            <person name="Chao H."/>
            <person name="Dinh H."/>
            <person name="Doddapaneni H."/>
            <person name="Dugan-Rocha S."/>
            <person name="Elkadiri S."/>
            <person name="Gnanaolivu R."/>
            <person name="Hernandez B."/>
            <person name="Skinner E."/>
            <person name="Javaid M."/>
            <person name="Lee S."/>
            <person name="Li M."/>
            <person name="Ming W."/>
            <person name="Munidasa M."/>
            <person name="Muniz J."/>
            <person name="Nguyen L."/>
            <person name="Hughes D."/>
            <person name="Osuji N."/>
            <person name="Pu L.-L."/>
            <person name="Puazo M."/>
            <person name="Qu C."/>
            <person name="Quiroz J."/>
            <person name="Raj R."/>
            <person name="Weissenberger G."/>
            <person name="Xin Y."/>
            <person name="Zou X."/>
            <person name="Han Y."/>
            <person name="Worley K."/>
            <person name="Muzny D."/>
            <person name="Gibbs R."/>
        </authorList>
    </citation>
    <scope>NUCLEOTIDE SEQUENCE</scope>
    <source>
        <strain evidence="1">Sampled in the wild</strain>
    </source>
</reference>
<dbReference type="AlphaFoldDB" id="A0A8K0P4D3"/>
<sequence length="190" mass="21919">MTAPCEYELYLANNSIEEIFMDWRNVMPKLQKLDLRNNKFKYLTHQDLMYSSVFIDKRGRANPFDCTQKLIVDLRYNLIRGIEVPSSMIMKNEPRYLGADVYGHATILLDNNPFSCDCEMLQFLRLFNGDIVLTSELFRTEGKNWVLPAKIDIGNLSCSEPESVLGKKLTDPEEWMYHLLPLSGICAALP</sequence>
<dbReference type="SUPFAM" id="SSF52058">
    <property type="entry name" value="L domain-like"/>
    <property type="match status" value="1"/>
</dbReference>
<evidence type="ECO:0000313" key="1">
    <source>
        <dbReference type="EMBL" id="KAG8233286.1"/>
    </source>
</evidence>
<evidence type="ECO:0000313" key="2">
    <source>
        <dbReference type="Proteomes" id="UP000792457"/>
    </source>
</evidence>
<keyword evidence="2" id="KW-1185">Reference proteome</keyword>
<dbReference type="Gene3D" id="3.80.10.10">
    <property type="entry name" value="Ribonuclease Inhibitor"/>
    <property type="match status" value="1"/>
</dbReference>
<accession>A0A8K0P4D3</accession>
<dbReference type="InterPro" id="IPR032675">
    <property type="entry name" value="LRR_dom_sf"/>
</dbReference>
<dbReference type="OrthoDB" id="6066926at2759"/>
<organism evidence="1 2">
    <name type="scientific">Ladona fulva</name>
    <name type="common">Scarce chaser dragonfly</name>
    <name type="synonym">Libellula fulva</name>
    <dbReference type="NCBI Taxonomy" id="123851"/>
    <lineage>
        <taxon>Eukaryota</taxon>
        <taxon>Metazoa</taxon>
        <taxon>Ecdysozoa</taxon>
        <taxon>Arthropoda</taxon>
        <taxon>Hexapoda</taxon>
        <taxon>Insecta</taxon>
        <taxon>Pterygota</taxon>
        <taxon>Palaeoptera</taxon>
        <taxon>Odonata</taxon>
        <taxon>Epiprocta</taxon>
        <taxon>Anisoptera</taxon>
        <taxon>Libelluloidea</taxon>
        <taxon>Libellulidae</taxon>
        <taxon>Ladona</taxon>
    </lineage>
</organism>
<comment type="caution">
    <text evidence="1">The sequence shown here is derived from an EMBL/GenBank/DDBJ whole genome shotgun (WGS) entry which is preliminary data.</text>
</comment>